<dbReference type="RefSeq" id="WP_099542237.1">
    <property type="nucleotide sequence ID" value="NZ_PEBQ01000196.1"/>
</dbReference>
<reference evidence="1 2" key="1">
    <citation type="submission" date="2017-10" db="EMBL/GenBank/DDBJ databases">
        <title>Genomic analysis of the genus Acetobacter.</title>
        <authorList>
            <person name="Kim K.H."/>
            <person name="Chun B.H."/>
            <person name="Son A.R."/>
            <person name="Jeon C.O."/>
        </authorList>
    </citation>
    <scope>NUCLEOTIDE SEQUENCE [LARGE SCALE GENOMIC DNA]</scope>
    <source>
        <strain evidence="1 2">LHT 2458</strain>
    </source>
</reference>
<dbReference type="Proteomes" id="UP000228751">
    <property type="component" value="Unassembled WGS sequence"/>
</dbReference>
<evidence type="ECO:0000313" key="1">
    <source>
        <dbReference type="EMBL" id="PHY92758.1"/>
    </source>
</evidence>
<name>A0A2G4R866_9PROT</name>
<dbReference type="AlphaFoldDB" id="A0A2G4R866"/>
<evidence type="ECO:0008006" key="3">
    <source>
        <dbReference type="Google" id="ProtNLM"/>
    </source>
</evidence>
<dbReference type="OrthoDB" id="9787478at2"/>
<keyword evidence="2" id="KW-1185">Reference proteome</keyword>
<dbReference type="InterPro" id="IPR011101">
    <property type="entry name" value="DUF5131"/>
</dbReference>
<organism evidence="1 2">
    <name type="scientific">Acetobacter pomorum</name>
    <dbReference type="NCBI Taxonomy" id="65959"/>
    <lineage>
        <taxon>Bacteria</taxon>
        <taxon>Pseudomonadati</taxon>
        <taxon>Pseudomonadota</taxon>
        <taxon>Alphaproteobacteria</taxon>
        <taxon>Acetobacterales</taxon>
        <taxon>Acetobacteraceae</taxon>
        <taxon>Acetobacter</taxon>
    </lineage>
</organism>
<protein>
    <recommendedName>
        <fullName evidence="3">Phage Gp37/Gp68 family protein</fullName>
    </recommendedName>
</protein>
<proteinExistence type="predicted"/>
<accession>A0A2G4R866</accession>
<sequence>MAENSSIQWTDHTFNPWIGCTKISPACDNCYAELYDNRFSKQSRWGSKAARTRTKNWGYPKKWNAIAQHLGVRNKVFCASLADVFDNHPSIDRSWREDLWSLIRQTEHLDWLLLTKRPQNITKFLPHDWSEGYKNVWLGTTVENQTEYDRRVPVLSDIPAEKRFLSMEPLIGPVTLSKPEKINWIIVGGESGSSFRPINPQWVRHIRNQCKTNNIHFFFKQWSGRNQRALKGLGRELDGLIYDERP</sequence>
<dbReference type="Pfam" id="PF07505">
    <property type="entry name" value="DUF5131"/>
    <property type="match status" value="1"/>
</dbReference>
<evidence type="ECO:0000313" key="2">
    <source>
        <dbReference type="Proteomes" id="UP000228751"/>
    </source>
</evidence>
<dbReference type="EMBL" id="PEBQ01000196">
    <property type="protein sequence ID" value="PHY92758.1"/>
    <property type="molecule type" value="Genomic_DNA"/>
</dbReference>
<comment type="caution">
    <text evidence="1">The sequence shown here is derived from an EMBL/GenBank/DDBJ whole genome shotgun (WGS) entry which is preliminary data.</text>
</comment>
<gene>
    <name evidence="1" type="ORF">CSR02_15115</name>
</gene>